<dbReference type="Proteomes" id="UP000733744">
    <property type="component" value="Unassembled WGS sequence"/>
</dbReference>
<comment type="caution">
    <text evidence="1">The sequence shown here is derived from an EMBL/GenBank/DDBJ whole genome shotgun (WGS) entry which is preliminary data.</text>
</comment>
<dbReference type="RefSeq" id="WP_127026665.1">
    <property type="nucleotide sequence ID" value="NZ_RYFG02000121.1"/>
</dbReference>
<reference evidence="1 2" key="1">
    <citation type="journal article" date="2019" name="Antonie Van Leeuwenhoek">
        <title>Description of 'Ca. Methylobacter oryzae' KRF1, a novel species from the environmentally important Methylobacter clade 2.</title>
        <authorList>
            <person name="Khatri K."/>
            <person name="Mohite J.A."/>
            <person name="Pandit P.S."/>
            <person name="Bahulikar R."/>
            <person name="Rahalkar M.C."/>
        </authorList>
    </citation>
    <scope>NUCLEOTIDE SEQUENCE [LARGE SCALE GENOMIC DNA]</scope>
    <source>
        <strain evidence="1 2">KRF1</strain>
    </source>
</reference>
<proteinExistence type="predicted"/>
<name>A0ABY3C4T0_9GAMM</name>
<organism evidence="1 2">
    <name type="scientific">Candidatus Methylobacter oryzae</name>
    <dbReference type="NCBI Taxonomy" id="2497749"/>
    <lineage>
        <taxon>Bacteria</taxon>
        <taxon>Pseudomonadati</taxon>
        <taxon>Pseudomonadota</taxon>
        <taxon>Gammaproteobacteria</taxon>
        <taxon>Methylococcales</taxon>
        <taxon>Methylococcaceae</taxon>
        <taxon>Methylobacter</taxon>
    </lineage>
</organism>
<keyword evidence="2" id="KW-1185">Reference proteome</keyword>
<evidence type="ECO:0000313" key="2">
    <source>
        <dbReference type="Proteomes" id="UP000733744"/>
    </source>
</evidence>
<dbReference type="EMBL" id="RYFG02000121">
    <property type="protein sequence ID" value="TRW89741.1"/>
    <property type="molecule type" value="Genomic_DNA"/>
</dbReference>
<sequence length="224" mass="26039">MNVKSRNNDRDRWCSDDPAPDCDLSDIETVSLRAKAMLVRSTSNLVRSDFVQLNGAVVMLSGMDYHYRNFVKLIQSDNAQPRGCIEDLQHEAVAWVNRIGQFYYFSQSRFVNEHLPNIQTPRIDKILPFRMKHTAHRSIDSPKKEDSSYLQEFQALAFERHSRTLWVPRPSLSIDNIETATHLTHFLAFQIPLSDGSYAEFALERDHPELIMEGYEILRNLLRN</sequence>
<accession>A0ABY3C4T0</accession>
<protein>
    <submittedName>
        <fullName evidence="1">Uncharacterized protein</fullName>
    </submittedName>
</protein>
<evidence type="ECO:0000313" key="1">
    <source>
        <dbReference type="EMBL" id="TRW89741.1"/>
    </source>
</evidence>
<gene>
    <name evidence="1" type="ORF">EKO24_022095</name>
</gene>